<comment type="caution">
    <text evidence="6">The sequence shown here is derived from an EMBL/GenBank/DDBJ whole genome shotgun (WGS) entry which is preliminary data.</text>
</comment>
<evidence type="ECO:0000259" key="5">
    <source>
        <dbReference type="Pfam" id="PF00150"/>
    </source>
</evidence>
<organism evidence="6 7">
    <name type="scientific">Durusdinium trenchii</name>
    <dbReference type="NCBI Taxonomy" id="1381693"/>
    <lineage>
        <taxon>Eukaryota</taxon>
        <taxon>Sar</taxon>
        <taxon>Alveolata</taxon>
        <taxon>Dinophyceae</taxon>
        <taxon>Suessiales</taxon>
        <taxon>Symbiodiniaceae</taxon>
        <taxon>Durusdinium</taxon>
    </lineage>
</organism>
<dbReference type="Proteomes" id="UP001642464">
    <property type="component" value="Unassembled WGS sequence"/>
</dbReference>
<evidence type="ECO:0000256" key="2">
    <source>
        <dbReference type="ARBA" id="ARBA00022801"/>
    </source>
</evidence>
<dbReference type="InterPro" id="IPR001547">
    <property type="entry name" value="Glyco_hydro_5"/>
</dbReference>
<feature type="compositionally biased region" description="Basic residues" evidence="4">
    <location>
        <begin position="916"/>
        <end position="937"/>
    </location>
</feature>
<dbReference type="Pfam" id="PF00150">
    <property type="entry name" value="Cellulase"/>
    <property type="match status" value="2"/>
</dbReference>
<evidence type="ECO:0000313" key="7">
    <source>
        <dbReference type="Proteomes" id="UP001642464"/>
    </source>
</evidence>
<keyword evidence="7" id="KW-1185">Reference proteome</keyword>
<feature type="compositionally biased region" description="Basic and acidic residues" evidence="4">
    <location>
        <begin position="881"/>
        <end position="901"/>
    </location>
</feature>
<dbReference type="InterPro" id="IPR052066">
    <property type="entry name" value="Glycosphingolipid_Hydrolases"/>
</dbReference>
<dbReference type="EMBL" id="CAXAMM010008446">
    <property type="protein sequence ID" value="CAK9017361.1"/>
    <property type="molecule type" value="Genomic_DNA"/>
</dbReference>
<dbReference type="InterPro" id="IPR017853">
    <property type="entry name" value="GH"/>
</dbReference>
<keyword evidence="2" id="KW-0378">Hydrolase</keyword>
<feature type="compositionally biased region" description="Polar residues" evidence="4">
    <location>
        <begin position="1038"/>
        <end position="1052"/>
    </location>
</feature>
<gene>
    <name evidence="6" type="ORF">SCF082_LOCUS13606</name>
</gene>
<dbReference type="Gene3D" id="3.20.20.80">
    <property type="entry name" value="Glycosidases"/>
    <property type="match status" value="1"/>
</dbReference>
<dbReference type="PROSITE" id="PS00659">
    <property type="entry name" value="GLYCOSYL_HYDROL_F5"/>
    <property type="match status" value="1"/>
</dbReference>
<name>A0ABP0JSW7_9DINO</name>
<sequence>MASEDTPLRPGRCTISGEVYKIDGKEVVLMGGNYCVKAGPYYPPLEVVRKDAKLMAKGAKSMAYVPPPAADGTPRPVVPCVRLPALMESALPAKGPIDATFKSKLEETIQAFRDEGVYVFLDMHQDAFGTTNGGEGYPWWVAEDFQKRAGCCLEQCCCCCCFSSSCWSCCPEKCRTSYVSTAQHPLQPFCGLPNCLAKCFNVGITTYSEDPEPWLPYSVGGGQGNPALMNIGNASMRTNNSDDRWSTLITSAQVQNCVPRVYNSAHHAEDKATFFDPFVGLAKYLCSVWDKYENVVALELMNEPLLGGLPNLFHFFTIWRQILSFQADVMEALDEDPSIKCPIAIANWSSTVEGESCFVSCLACFGAPSSAMKCFKSYANQNRLILSFHFYSPPSTKAMEEDIQLAKKNAAKFGGIPIFLSEFWEDSAVNFADKLAMACDEGVSAITYWQYADTEWTGQEGWFKYPASVTSIGTPVDASGNINTAAWDAYSKTVADGTFFGGYITGAGGAQMNVLELVPPESAAVKMERKAAFQAAHAHARGAQPEPTEPTGPTEPVADLALCPLNSQEPVQAETVEQLEKLQNVGPVCRELALNTSSQEHRLKTYGMVREATGYDVTDPWLSDDNMETLSVLRCGSLAVITGSEDLCAFLGASPHKDGFMLVRHLRSLKLMSVPSDALVSIPSPPPRPGDKAVFMGLNDRKLNGWPCSCGPIGQPKSNPSGSSDPSDEKQGNWFWAIYMRQDTRSNTLQNTEMLLVHESNLAVLPSAPGRVHSSLDDSVPRQLLQPLACSVEEENALLFAQNQVRVMLACAGPHPGHEVVALKELRQELENSGRLQGDSTSCSLVATVSAQSAIEDERDQEQRVKDEFFLHMQEVRRRQRAIRDDEGKSEATAKREDAEVRAPVMPKAKAEPAKAKAKAKAKPKTRGMAKPKAKARAKVEAKDTVKGKVEAKAEAKANSEAKAKQILEQVGESQESGEPIPDGAAPDGPLPLILDLPAWEVLAWRCFLMRLRQRGCGHRLRLWHKQPRPRGFGTPKPSMQTAGGDSWQSESCEGCSG</sequence>
<comment type="similarity">
    <text evidence="1">Belongs to the glycosyl hydrolase 5 (cellulase A) family.</text>
</comment>
<proteinExistence type="inferred from homology"/>
<dbReference type="InterPro" id="IPR018087">
    <property type="entry name" value="Glyco_hydro_5_CS"/>
</dbReference>
<dbReference type="PANTHER" id="PTHR31308:SF5">
    <property type="entry name" value="ERGOSTERYL-BETA-GLUCOSIDASE"/>
    <property type="match status" value="1"/>
</dbReference>
<keyword evidence="3" id="KW-0326">Glycosidase</keyword>
<feature type="compositionally biased region" description="Polar residues" evidence="4">
    <location>
        <begin position="716"/>
        <end position="725"/>
    </location>
</feature>
<feature type="domain" description="Glycoside hydrolase family 5" evidence="5">
    <location>
        <begin position="278"/>
        <end position="430"/>
    </location>
</feature>
<feature type="region of interest" description="Disordered" evidence="4">
    <location>
        <begin position="1026"/>
        <end position="1058"/>
    </location>
</feature>
<evidence type="ECO:0000313" key="6">
    <source>
        <dbReference type="EMBL" id="CAK9017361.1"/>
    </source>
</evidence>
<evidence type="ECO:0000256" key="3">
    <source>
        <dbReference type="ARBA" id="ARBA00023295"/>
    </source>
</evidence>
<evidence type="ECO:0000256" key="1">
    <source>
        <dbReference type="ARBA" id="ARBA00005641"/>
    </source>
</evidence>
<feature type="domain" description="Glycoside hydrolase family 5" evidence="5">
    <location>
        <begin position="80"/>
        <end position="131"/>
    </location>
</feature>
<feature type="region of interest" description="Disordered" evidence="4">
    <location>
        <begin position="881"/>
        <end position="942"/>
    </location>
</feature>
<reference evidence="6 7" key="1">
    <citation type="submission" date="2024-02" db="EMBL/GenBank/DDBJ databases">
        <authorList>
            <person name="Chen Y."/>
            <person name="Shah S."/>
            <person name="Dougan E. K."/>
            <person name="Thang M."/>
            <person name="Chan C."/>
        </authorList>
    </citation>
    <scope>NUCLEOTIDE SEQUENCE [LARGE SCALE GENOMIC DNA]</scope>
</reference>
<feature type="region of interest" description="Disordered" evidence="4">
    <location>
        <begin position="709"/>
        <end position="729"/>
    </location>
</feature>
<dbReference type="SUPFAM" id="SSF51445">
    <property type="entry name" value="(Trans)glycosidases"/>
    <property type="match status" value="1"/>
</dbReference>
<dbReference type="PANTHER" id="PTHR31308">
    <property type="match status" value="1"/>
</dbReference>
<protein>
    <submittedName>
        <fullName evidence="6">Endoglycoceramidase I (EGCase I)</fullName>
    </submittedName>
</protein>
<accession>A0ABP0JSW7</accession>
<evidence type="ECO:0000256" key="4">
    <source>
        <dbReference type="SAM" id="MobiDB-lite"/>
    </source>
</evidence>